<dbReference type="GO" id="GO:0032040">
    <property type="term" value="C:small-subunit processome"/>
    <property type="evidence" value="ECO:0007669"/>
    <property type="project" value="InterPro"/>
</dbReference>
<feature type="region of interest" description="Disordered" evidence="4">
    <location>
        <begin position="841"/>
        <end position="908"/>
    </location>
</feature>
<feature type="compositionally biased region" description="Basic residues" evidence="4">
    <location>
        <begin position="135"/>
        <end position="148"/>
    </location>
</feature>
<dbReference type="PANTHER" id="PTHR14150">
    <property type="entry name" value="U3 SMALL NUCLEOLAR RNA-ASSOCIATED PROTEIN 14"/>
    <property type="match status" value="1"/>
</dbReference>
<feature type="compositionally biased region" description="Acidic residues" evidence="4">
    <location>
        <begin position="263"/>
        <end position="275"/>
    </location>
</feature>
<organism evidence="5 6">
    <name type="scientific">Meripilus lineatus</name>
    <dbReference type="NCBI Taxonomy" id="2056292"/>
    <lineage>
        <taxon>Eukaryota</taxon>
        <taxon>Fungi</taxon>
        <taxon>Dikarya</taxon>
        <taxon>Basidiomycota</taxon>
        <taxon>Agaricomycotina</taxon>
        <taxon>Agaricomycetes</taxon>
        <taxon>Polyporales</taxon>
        <taxon>Meripilaceae</taxon>
        <taxon>Meripilus</taxon>
    </lineage>
</organism>
<feature type="compositionally biased region" description="Basic and acidic residues" evidence="4">
    <location>
        <begin position="169"/>
        <end position="179"/>
    </location>
</feature>
<keyword evidence="6" id="KW-1185">Reference proteome</keyword>
<comment type="subcellular location">
    <subcellularLocation>
        <location evidence="1">Nucleus</location>
        <location evidence="1">Nucleolus</location>
    </subcellularLocation>
</comment>
<evidence type="ECO:0000313" key="5">
    <source>
        <dbReference type="EMBL" id="KAJ3484517.1"/>
    </source>
</evidence>
<dbReference type="Pfam" id="PF04615">
    <property type="entry name" value="Utp14"/>
    <property type="match status" value="1"/>
</dbReference>
<feature type="region of interest" description="Disordered" evidence="4">
    <location>
        <begin position="368"/>
        <end position="389"/>
    </location>
</feature>
<feature type="compositionally biased region" description="Basic and acidic residues" evidence="4">
    <location>
        <begin position="568"/>
        <end position="588"/>
    </location>
</feature>
<evidence type="ECO:0000256" key="2">
    <source>
        <dbReference type="ARBA" id="ARBA00022553"/>
    </source>
</evidence>
<evidence type="ECO:0000256" key="3">
    <source>
        <dbReference type="ARBA" id="ARBA00023242"/>
    </source>
</evidence>
<evidence type="ECO:0000256" key="1">
    <source>
        <dbReference type="ARBA" id="ARBA00004604"/>
    </source>
</evidence>
<keyword evidence="3" id="KW-0539">Nucleus</keyword>
<feature type="compositionally biased region" description="Acidic residues" evidence="4">
    <location>
        <begin position="209"/>
        <end position="223"/>
    </location>
</feature>
<reference evidence="5" key="1">
    <citation type="submission" date="2022-07" db="EMBL/GenBank/DDBJ databases">
        <title>Genome Sequence of Physisporinus lineatus.</title>
        <authorList>
            <person name="Buettner E."/>
        </authorList>
    </citation>
    <scope>NUCLEOTIDE SEQUENCE</scope>
    <source>
        <strain evidence="5">VT162</strain>
    </source>
</reference>
<feature type="compositionally biased region" description="Basic and acidic residues" evidence="4">
    <location>
        <begin position="537"/>
        <end position="553"/>
    </location>
</feature>
<dbReference type="Proteomes" id="UP001212997">
    <property type="component" value="Unassembled WGS sequence"/>
</dbReference>
<keyword evidence="2" id="KW-0597">Phosphoprotein</keyword>
<evidence type="ECO:0000256" key="4">
    <source>
        <dbReference type="SAM" id="MobiDB-lite"/>
    </source>
</evidence>
<feature type="compositionally biased region" description="Acidic residues" evidence="4">
    <location>
        <begin position="599"/>
        <end position="616"/>
    </location>
</feature>
<feature type="compositionally biased region" description="Basic and acidic residues" evidence="4">
    <location>
        <begin position="60"/>
        <end position="75"/>
    </location>
</feature>
<feature type="compositionally biased region" description="Acidic residues" evidence="4">
    <location>
        <begin position="879"/>
        <end position="892"/>
    </location>
</feature>
<feature type="compositionally biased region" description="Polar residues" evidence="4">
    <location>
        <begin position="368"/>
        <end position="378"/>
    </location>
</feature>
<proteinExistence type="predicted"/>
<dbReference type="AlphaFoldDB" id="A0AAD5YIV8"/>
<feature type="compositionally biased region" description="Acidic residues" evidence="4">
    <location>
        <begin position="180"/>
        <end position="197"/>
    </location>
</feature>
<feature type="region of interest" description="Disordered" evidence="4">
    <location>
        <begin position="516"/>
        <end position="647"/>
    </location>
</feature>
<dbReference type="InterPro" id="IPR006709">
    <property type="entry name" value="SSU_processome_Utp14"/>
</dbReference>
<sequence>MVRQGRSNGPKKSKGPSKNFNAKGYAKRLALKSKTASSNENVSDVYEYQAEKNRRSKIKLQLERDEIAGFGRDDYSGSEEGDEGRSRGGPSKPRLVGGSDDEGGGIGEDEDEEIDSDGAFDESDEDRFAGFSFGKPKKSAKAKGKQKAVPRTVRFAEVDLNEDEDDEDVLPKKDNVRESSDEEEEEEEEGDSDEFIDVLDIMDGKGDPQSEEETGEVEREDEGTPSSHQKRHLGLSRQSSDEDSEDESSGSKDDESRDHAQSEDDISMSEDEDGAIPDTSALQGLEAFITNLDVSKKRKADDDTSTPGAAQLDRRQKRRILKDRTEAGEENEFATHHGATKLNLDDLLAPLDASSNLQSLKKSAKILTSKSTKNQTLSAPLPQRTQERLDREAAYEQTKGEVDKWNATMQRIKEAEFLSFPLQAQPEGKVSNLELTAKFKPTTELESAVDKLLKSAKMREQDIAQTESLKMNHLSVEEVSSRRAELAKMRDLMFRAEAKAKRIAKIKSKTYRRLRKKEKQKLAAKLGEDSDDEDMTEEGRMKKEVQRARERATLRHKNTGKWAKAMKGRGELDEDQRRDINEMLDRGEKLRRRIQGEESGSEGVDDDDDSDGEVDEGTIKAGAFEELSALRRDEGTSVLPDSGGKGKSIFEMKFMKDAMARDQQRVDQMADDFLKEMGHHTNLSPEPEDRSLDGTTTHHDAVASVTTERVGGRVSYRPGIAAGSISLRAVGSLASDTSSVTLKSTDLLPDTTHPIPSSPETLLSPIFERPLSAIPNSTSLPSPLPTQIETPNPWLVHSTNSAKAIQKKHEVVVSKDSGSAEKSKNKLLDISMSNVMTLGVPASSASTAGRRSERADMASKADTSRPSNGIGPEGGRDDGDGDGSDLNSEVEEQERLLDRKGKGKAKGGVRAFAQRDIVAQAFAGDNVVQEFAEAKRREMEEDAPTEVDTTLPGWGSWGGVGTKKTAPKPHLIKKVAGIDPKSRADYGKAHVIISEKRDKKGSKYLVKDLPYPYTSKAQFERSMDTPIGTEWNTRVGFQRGTLPKVVTKMGTVISPLEKLV</sequence>
<feature type="compositionally biased region" description="Acidic residues" evidence="4">
    <location>
        <begin position="99"/>
        <end position="125"/>
    </location>
</feature>
<dbReference type="EMBL" id="JANAWD010000186">
    <property type="protein sequence ID" value="KAJ3484517.1"/>
    <property type="molecule type" value="Genomic_DNA"/>
</dbReference>
<dbReference type="PANTHER" id="PTHR14150:SF12">
    <property type="entry name" value="U3 SMALL NUCLEOLAR RNA-ASSOCIATED PROTEIN 14 HOMOLOG A"/>
    <property type="match status" value="1"/>
</dbReference>
<evidence type="ECO:0000313" key="6">
    <source>
        <dbReference type="Proteomes" id="UP001212997"/>
    </source>
</evidence>
<feature type="region of interest" description="Disordered" evidence="4">
    <location>
        <begin position="1"/>
        <end position="336"/>
    </location>
</feature>
<evidence type="ECO:0008006" key="7">
    <source>
        <dbReference type="Google" id="ProtNLM"/>
    </source>
</evidence>
<feature type="compositionally biased region" description="Acidic residues" evidence="4">
    <location>
        <begin position="159"/>
        <end position="168"/>
    </location>
</feature>
<gene>
    <name evidence="5" type="ORF">NLI96_g5590</name>
</gene>
<protein>
    <recommendedName>
        <fullName evidence="7">Utp14-domain-containing protein</fullName>
    </recommendedName>
</protein>
<comment type="caution">
    <text evidence="5">The sequence shown here is derived from an EMBL/GenBank/DDBJ whole genome shotgun (WGS) entry which is preliminary data.</text>
</comment>
<feature type="compositionally biased region" description="Basic and acidic residues" evidence="4">
    <location>
        <begin position="249"/>
        <end position="262"/>
    </location>
</feature>
<accession>A0AAD5YIV8</accession>
<feature type="compositionally biased region" description="Basic and acidic residues" evidence="4">
    <location>
        <begin position="850"/>
        <end position="863"/>
    </location>
</feature>
<feature type="compositionally biased region" description="Basic residues" evidence="4">
    <location>
        <begin position="554"/>
        <end position="567"/>
    </location>
</feature>
<dbReference type="GO" id="GO:0006364">
    <property type="term" value="P:rRNA processing"/>
    <property type="evidence" value="ECO:0007669"/>
    <property type="project" value="InterPro"/>
</dbReference>
<name>A0AAD5YIV8_9APHY</name>
<feature type="region of interest" description="Disordered" evidence="4">
    <location>
        <begin position="937"/>
        <end position="965"/>
    </location>
</feature>